<feature type="compositionally biased region" description="Polar residues" evidence="1">
    <location>
        <begin position="274"/>
        <end position="286"/>
    </location>
</feature>
<evidence type="ECO:0000259" key="3">
    <source>
        <dbReference type="Pfam" id="PF20151"/>
    </source>
</evidence>
<gene>
    <name evidence="4" type="ORF">K435DRAFT_845246</name>
</gene>
<accession>A0A4S8KW74</accession>
<dbReference type="EMBL" id="ML179944">
    <property type="protein sequence ID" value="THU80061.1"/>
    <property type="molecule type" value="Genomic_DNA"/>
</dbReference>
<name>A0A4S8KW74_DENBC</name>
<dbReference type="AlphaFoldDB" id="A0A4S8KW74"/>
<keyword evidence="2" id="KW-1133">Transmembrane helix</keyword>
<protein>
    <recommendedName>
        <fullName evidence="3">DUF6533 domain-containing protein</fullName>
    </recommendedName>
</protein>
<keyword evidence="5" id="KW-1185">Reference proteome</keyword>
<feature type="transmembrane region" description="Helical" evidence="2">
    <location>
        <begin position="158"/>
        <end position="183"/>
    </location>
</feature>
<feature type="transmembrane region" description="Helical" evidence="2">
    <location>
        <begin position="44"/>
        <end position="64"/>
    </location>
</feature>
<feature type="transmembrane region" description="Helical" evidence="2">
    <location>
        <begin position="6"/>
        <end position="23"/>
    </location>
</feature>
<evidence type="ECO:0000256" key="2">
    <source>
        <dbReference type="SAM" id="Phobius"/>
    </source>
</evidence>
<feature type="transmembrane region" description="Helical" evidence="2">
    <location>
        <begin position="84"/>
        <end position="103"/>
    </location>
</feature>
<feature type="transmembrane region" description="Helical" evidence="2">
    <location>
        <begin position="115"/>
        <end position="138"/>
    </location>
</feature>
<organism evidence="4 5">
    <name type="scientific">Dendrothele bispora (strain CBS 962.96)</name>
    <dbReference type="NCBI Taxonomy" id="1314807"/>
    <lineage>
        <taxon>Eukaryota</taxon>
        <taxon>Fungi</taxon>
        <taxon>Dikarya</taxon>
        <taxon>Basidiomycota</taxon>
        <taxon>Agaricomycotina</taxon>
        <taxon>Agaricomycetes</taxon>
        <taxon>Agaricomycetidae</taxon>
        <taxon>Agaricales</taxon>
        <taxon>Agaricales incertae sedis</taxon>
        <taxon>Dendrothele</taxon>
    </lineage>
</organism>
<dbReference type="InterPro" id="IPR045340">
    <property type="entry name" value="DUF6533"/>
</dbReference>
<dbReference type="OrthoDB" id="2686513at2759"/>
<dbReference type="Pfam" id="PF20151">
    <property type="entry name" value="DUF6533"/>
    <property type="match status" value="1"/>
</dbReference>
<keyword evidence="2" id="KW-0472">Membrane</keyword>
<reference evidence="4 5" key="1">
    <citation type="journal article" date="2019" name="Nat. Ecol. Evol.">
        <title>Megaphylogeny resolves global patterns of mushroom evolution.</title>
        <authorList>
            <person name="Varga T."/>
            <person name="Krizsan K."/>
            <person name="Foldi C."/>
            <person name="Dima B."/>
            <person name="Sanchez-Garcia M."/>
            <person name="Sanchez-Ramirez S."/>
            <person name="Szollosi G.J."/>
            <person name="Szarkandi J.G."/>
            <person name="Papp V."/>
            <person name="Albert L."/>
            <person name="Andreopoulos W."/>
            <person name="Angelini C."/>
            <person name="Antonin V."/>
            <person name="Barry K.W."/>
            <person name="Bougher N.L."/>
            <person name="Buchanan P."/>
            <person name="Buyck B."/>
            <person name="Bense V."/>
            <person name="Catcheside P."/>
            <person name="Chovatia M."/>
            <person name="Cooper J."/>
            <person name="Damon W."/>
            <person name="Desjardin D."/>
            <person name="Finy P."/>
            <person name="Geml J."/>
            <person name="Haridas S."/>
            <person name="Hughes K."/>
            <person name="Justo A."/>
            <person name="Karasinski D."/>
            <person name="Kautmanova I."/>
            <person name="Kiss B."/>
            <person name="Kocsube S."/>
            <person name="Kotiranta H."/>
            <person name="LaButti K.M."/>
            <person name="Lechner B.E."/>
            <person name="Liimatainen K."/>
            <person name="Lipzen A."/>
            <person name="Lukacs Z."/>
            <person name="Mihaltcheva S."/>
            <person name="Morgado L.N."/>
            <person name="Niskanen T."/>
            <person name="Noordeloos M.E."/>
            <person name="Ohm R.A."/>
            <person name="Ortiz-Santana B."/>
            <person name="Ovrebo C."/>
            <person name="Racz N."/>
            <person name="Riley R."/>
            <person name="Savchenko A."/>
            <person name="Shiryaev A."/>
            <person name="Soop K."/>
            <person name="Spirin V."/>
            <person name="Szebenyi C."/>
            <person name="Tomsovsky M."/>
            <person name="Tulloss R.E."/>
            <person name="Uehling J."/>
            <person name="Grigoriev I.V."/>
            <person name="Vagvolgyi C."/>
            <person name="Papp T."/>
            <person name="Martin F.M."/>
            <person name="Miettinen O."/>
            <person name="Hibbett D.S."/>
            <person name="Nagy L.G."/>
        </authorList>
    </citation>
    <scope>NUCLEOTIDE SEQUENCE [LARGE SCALE GENOMIC DNA]</scope>
    <source>
        <strain evidence="4 5">CBS 962.96</strain>
    </source>
</reference>
<sequence length="304" mass="35493">MNEVSPWWVVAASIAPPIFLLYDHLLMLGMEIQYIWMKRKRRSAYWFFLLRYFVSTGEIVILVFRFWGADSQSRCLSFQMYIDAQTLLVGLLVLLLMSMRVYAIYERIDNKRVMWFMIAVAGILFPFVVWSVTMSSIGTVLLQGMICGRFYPEQRYDTFFGIMSAVHLANVILCATRVGFFLVSRFQDFVHYNSTITVIKYVSFGSRHLCRNGPPSHAQSSYICFRRPSRSIETNQSESHFDIRVSERELWVGVPASFTRHGSHDSQSERMSWKLTQRNSKPQNATSKTTVFRLRKFLRDGKIK</sequence>
<evidence type="ECO:0000313" key="4">
    <source>
        <dbReference type="EMBL" id="THU80061.1"/>
    </source>
</evidence>
<feature type="compositionally biased region" description="Basic and acidic residues" evidence="1">
    <location>
        <begin position="262"/>
        <end position="272"/>
    </location>
</feature>
<dbReference type="Proteomes" id="UP000297245">
    <property type="component" value="Unassembled WGS sequence"/>
</dbReference>
<evidence type="ECO:0000313" key="5">
    <source>
        <dbReference type="Proteomes" id="UP000297245"/>
    </source>
</evidence>
<keyword evidence="2" id="KW-0812">Transmembrane</keyword>
<feature type="domain" description="DUF6533" evidence="3">
    <location>
        <begin position="14"/>
        <end position="54"/>
    </location>
</feature>
<proteinExistence type="predicted"/>
<evidence type="ECO:0000256" key="1">
    <source>
        <dbReference type="SAM" id="MobiDB-lite"/>
    </source>
</evidence>
<feature type="region of interest" description="Disordered" evidence="1">
    <location>
        <begin position="259"/>
        <end position="286"/>
    </location>
</feature>